<evidence type="ECO:0000256" key="1">
    <source>
        <dbReference type="SAM" id="MobiDB-lite"/>
    </source>
</evidence>
<reference evidence="2" key="1">
    <citation type="submission" date="2019-11" db="UniProtKB">
        <authorList>
            <consortium name="WormBaseParasite"/>
        </authorList>
    </citation>
    <scope>IDENTIFICATION</scope>
</reference>
<dbReference type="WBParaSite" id="MCU_014522-RA">
    <property type="protein sequence ID" value="MCU_014522-RA"/>
    <property type="gene ID" value="MCU_014522"/>
</dbReference>
<evidence type="ECO:0000313" key="2">
    <source>
        <dbReference type="WBParaSite" id="MCU_014522-RA"/>
    </source>
</evidence>
<organism evidence="2">
    <name type="scientific">Mesocestoides corti</name>
    <name type="common">Flatworm</name>
    <dbReference type="NCBI Taxonomy" id="53468"/>
    <lineage>
        <taxon>Eukaryota</taxon>
        <taxon>Metazoa</taxon>
        <taxon>Spiralia</taxon>
        <taxon>Lophotrochozoa</taxon>
        <taxon>Platyhelminthes</taxon>
        <taxon>Cestoda</taxon>
        <taxon>Eucestoda</taxon>
        <taxon>Cyclophyllidea</taxon>
        <taxon>Mesocestoididae</taxon>
        <taxon>Mesocestoides</taxon>
    </lineage>
</organism>
<feature type="compositionally biased region" description="Basic and acidic residues" evidence="1">
    <location>
        <begin position="1"/>
        <end position="11"/>
    </location>
</feature>
<feature type="compositionally biased region" description="Basic and acidic residues" evidence="1">
    <location>
        <begin position="27"/>
        <end position="39"/>
    </location>
</feature>
<dbReference type="AlphaFoldDB" id="A0A5K3G7J8"/>
<accession>A0A5K3G7J8</accession>
<name>A0A5K3G7J8_MESCO</name>
<protein>
    <submittedName>
        <fullName evidence="2">Uncharacterized protein</fullName>
    </submittedName>
</protein>
<proteinExistence type="predicted"/>
<feature type="compositionally biased region" description="Polar residues" evidence="1">
    <location>
        <begin position="12"/>
        <end position="26"/>
    </location>
</feature>
<sequence length="39" mass="4409">MERSRNCDRRTSMPQEGVTIQNGPDSSRTRQGECGCHVE</sequence>
<feature type="region of interest" description="Disordered" evidence="1">
    <location>
        <begin position="1"/>
        <end position="39"/>
    </location>
</feature>